<dbReference type="Proteomes" id="UP000241229">
    <property type="component" value="Unassembled WGS sequence"/>
</dbReference>
<name>A0A2P7STQ7_9HYPH</name>
<accession>A0A2P7STQ7</accession>
<dbReference type="RefSeq" id="WP_106770402.1">
    <property type="nucleotide sequence ID" value="NZ_PXYK01000001.1"/>
</dbReference>
<dbReference type="CDD" id="cd09689">
    <property type="entry name" value="Cas7_I-C"/>
    <property type="match status" value="1"/>
</dbReference>
<evidence type="ECO:0000313" key="1">
    <source>
        <dbReference type="EMBL" id="PSJ65860.1"/>
    </source>
</evidence>
<dbReference type="EMBL" id="PXYK01000001">
    <property type="protein sequence ID" value="PSJ65860.1"/>
    <property type="molecule type" value="Genomic_DNA"/>
</dbReference>
<protein>
    <submittedName>
        <fullName evidence="1">Type I-C CRISPR-associated protein Cas7/Csd2</fullName>
    </submittedName>
</protein>
<dbReference type="InterPro" id="IPR006482">
    <property type="entry name" value="Cas7_Csh2/Csh2"/>
</dbReference>
<proteinExistence type="predicted"/>
<gene>
    <name evidence="1" type="primary">cas7c</name>
    <name evidence="1" type="ORF">C7I84_01725</name>
</gene>
<dbReference type="GO" id="GO:0043571">
    <property type="term" value="P:maintenance of CRISPR repeat elements"/>
    <property type="evidence" value="ECO:0007669"/>
    <property type="project" value="InterPro"/>
</dbReference>
<organism evidence="1 2">
    <name type="scientific">Kumtagia ephedrae</name>
    <dbReference type="NCBI Taxonomy" id="2116701"/>
    <lineage>
        <taxon>Bacteria</taxon>
        <taxon>Pseudomonadati</taxon>
        <taxon>Pseudomonadota</taxon>
        <taxon>Alphaproteobacteria</taxon>
        <taxon>Hyphomicrobiales</taxon>
        <taxon>Phyllobacteriaceae</taxon>
        <taxon>Kumtagia</taxon>
    </lineage>
</organism>
<dbReference type="InterPro" id="IPR013418">
    <property type="entry name" value="CRISPR-assoc_prot_Cas7/Csd2"/>
</dbReference>
<dbReference type="AlphaFoldDB" id="A0A2P7STQ7"/>
<evidence type="ECO:0000313" key="2">
    <source>
        <dbReference type="Proteomes" id="UP000241229"/>
    </source>
</evidence>
<sequence>MVAIKNRYDFVYLFDVKNGNPNGDPDNGNMPRIEPQSQKGLVTDVSLKRKVRNYVELVKGGQPPHAIYMQERAVLNNQHKKAYDALGIPPETKKLPKDNGKARELTRWMCTNFFDIRAFGAVMTTEVNAGQVRGPIQMTFAESIDTIVPQEVSITRSSVTNERDAEKERTMGRKHILPYALYRSHGFISASLAGDETKGTGFSEEDLDLFFEALCNMFDHDRSAARGEMNACKLIVFKHALPLGNARTQDLFARVGISKKDGVVLPRAFSDYNVTIDRENLPSGIEIIEPCSGHGHGTG</sequence>
<dbReference type="Pfam" id="PF05107">
    <property type="entry name" value="Cas_Cas7"/>
    <property type="match status" value="1"/>
</dbReference>
<dbReference type="NCBIfam" id="TIGR02589">
    <property type="entry name" value="cas_Csd2"/>
    <property type="match status" value="1"/>
</dbReference>
<reference evidence="1 2" key="1">
    <citation type="submission" date="2018-03" db="EMBL/GenBank/DDBJ databases">
        <title>The draft genome of Mesorhizobium sp. 6GN-30.</title>
        <authorList>
            <person name="Liu L."/>
            <person name="Li L."/>
            <person name="Wang T."/>
            <person name="Zhang X."/>
            <person name="Liang L."/>
        </authorList>
    </citation>
    <scope>NUCLEOTIDE SEQUENCE [LARGE SCALE GENOMIC DNA]</scope>
    <source>
        <strain evidence="1 2">6GN30</strain>
    </source>
</reference>
<keyword evidence="2" id="KW-1185">Reference proteome</keyword>
<dbReference type="OrthoDB" id="9776792at2"/>
<dbReference type="NCBIfam" id="TIGR01595">
    <property type="entry name" value="cas_CT1132"/>
    <property type="match status" value="1"/>
</dbReference>
<comment type="caution">
    <text evidence="1">The sequence shown here is derived from an EMBL/GenBank/DDBJ whole genome shotgun (WGS) entry which is preliminary data.</text>
</comment>